<dbReference type="Proteomes" id="UP001054945">
    <property type="component" value="Unassembled WGS sequence"/>
</dbReference>
<accession>A0AAV4X9X4</accession>
<sequence length="93" mass="11062">MKRGRQYRPMSDAKALPEETAANGKEMKYVTFPCDVSFYARKESTPRYFTKRKKERKKSCICIFRKLPPSRVVQTPKEHIDPKDMEDNFSFTY</sequence>
<evidence type="ECO:0000313" key="2">
    <source>
        <dbReference type="Proteomes" id="UP001054945"/>
    </source>
</evidence>
<protein>
    <submittedName>
        <fullName evidence="1">Uncharacterized protein</fullName>
    </submittedName>
</protein>
<evidence type="ECO:0000313" key="1">
    <source>
        <dbReference type="EMBL" id="GIY91483.1"/>
    </source>
</evidence>
<keyword evidence="2" id="KW-1185">Reference proteome</keyword>
<proteinExistence type="predicted"/>
<name>A0AAV4X9X4_CAEEX</name>
<gene>
    <name evidence="1" type="ORF">CEXT_703161</name>
</gene>
<organism evidence="1 2">
    <name type="scientific">Caerostris extrusa</name>
    <name type="common">Bark spider</name>
    <name type="synonym">Caerostris bankana</name>
    <dbReference type="NCBI Taxonomy" id="172846"/>
    <lineage>
        <taxon>Eukaryota</taxon>
        <taxon>Metazoa</taxon>
        <taxon>Ecdysozoa</taxon>
        <taxon>Arthropoda</taxon>
        <taxon>Chelicerata</taxon>
        <taxon>Arachnida</taxon>
        <taxon>Araneae</taxon>
        <taxon>Araneomorphae</taxon>
        <taxon>Entelegynae</taxon>
        <taxon>Araneoidea</taxon>
        <taxon>Araneidae</taxon>
        <taxon>Caerostris</taxon>
    </lineage>
</organism>
<dbReference type="EMBL" id="BPLR01000017">
    <property type="protein sequence ID" value="GIY91483.1"/>
    <property type="molecule type" value="Genomic_DNA"/>
</dbReference>
<dbReference type="AlphaFoldDB" id="A0AAV4X9X4"/>
<reference evidence="1 2" key="1">
    <citation type="submission" date="2021-06" db="EMBL/GenBank/DDBJ databases">
        <title>Caerostris extrusa draft genome.</title>
        <authorList>
            <person name="Kono N."/>
            <person name="Arakawa K."/>
        </authorList>
    </citation>
    <scope>NUCLEOTIDE SEQUENCE [LARGE SCALE GENOMIC DNA]</scope>
</reference>
<comment type="caution">
    <text evidence="1">The sequence shown here is derived from an EMBL/GenBank/DDBJ whole genome shotgun (WGS) entry which is preliminary data.</text>
</comment>